<protein>
    <recommendedName>
        <fullName evidence="5">Delta-hemolysin</fullName>
    </recommendedName>
    <alternativeName>
        <fullName evidence="16">Delta-toxin</fullName>
    </alternativeName>
</protein>
<comment type="similarity">
    <text evidence="4">Belongs to the delta-lysin family.</text>
</comment>
<keyword evidence="13" id="KW-0291">Formylation</keyword>
<evidence type="ECO:0000256" key="16">
    <source>
        <dbReference type="ARBA" id="ARBA00030319"/>
    </source>
</evidence>
<dbReference type="GO" id="GO:0090729">
    <property type="term" value="F:toxin activity"/>
    <property type="evidence" value="ECO:0007669"/>
    <property type="project" value="UniProtKB-KW"/>
</dbReference>
<evidence type="ECO:0000256" key="4">
    <source>
        <dbReference type="ARBA" id="ARBA00011078"/>
    </source>
</evidence>
<organism evidence="17">
    <name type="scientific">Staphylococcus aureus</name>
    <dbReference type="NCBI Taxonomy" id="1280"/>
    <lineage>
        <taxon>Bacteria</taxon>
        <taxon>Bacillati</taxon>
        <taxon>Bacillota</taxon>
        <taxon>Bacilli</taxon>
        <taxon>Bacillales</taxon>
        <taxon>Staphylococcaceae</taxon>
        <taxon>Staphylococcus</taxon>
    </lineage>
</organism>
<reference evidence="17" key="1">
    <citation type="submission" date="2019-06" db="EMBL/GenBank/DDBJ databases">
        <title>A novel staphylococcal enterotoxin, SE02, involved in a staphylococcal food poisoning outbreak that occurred in Tokyo in 2004.</title>
        <authorList>
            <person name="Suzuki Y."/>
            <person name="Kubota H."/>
            <person name="Kato R."/>
            <person name="Sadamasu K."/>
        </authorList>
    </citation>
    <scope>NUCLEOTIDE SEQUENCE</scope>
    <source>
        <strain evidence="17">Tokyo12482</strain>
    </source>
</reference>
<evidence type="ECO:0000256" key="3">
    <source>
        <dbReference type="ARBA" id="ARBA00004613"/>
    </source>
</evidence>
<keyword evidence="12" id="KW-1043">Host membrane</keyword>
<dbReference type="InterPro" id="IPR008034">
    <property type="entry name" value="Delta_lysin"/>
</dbReference>
<dbReference type="NCBIfam" id="NF011338">
    <property type="entry name" value="PRK14752.1-4"/>
    <property type="match status" value="1"/>
</dbReference>
<evidence type="ECO:0000256" key="6">
    <source>
        <dbReference type="ARBA" id="ARBA00022511"/>
    </source>
</evidence>
<name>A0A640NXB8_STAAU</name>
<evidence type="ECO:0000256" key="15">
    <source>
        <dbReference type="ARBA" id="ARBA00023136"/>
    </source>
</evidence>
<dbReference type="GO" id="GO:0005576">
    <property type="term" value="C:extracellular region"/>
    <property type="evidence" value="ECO:0007669"/>
    <property type="project" value="UniProtKB-SubCell"/>
</dbReference>
<keyword evidence="7" id="KW-0964">Secreted</keyword>
<keyword evidence="6" id="KW-1032">Host cell membrane</keyword>
<keyword evidence="15" id="KW-0472">Membrane</keyword>
<evidence type="ECO:0000256" key="1">
    <source>
        <dbReference type="ARBA" id="ARBA00002655"/>
    </source>
</evidence>
<dbReference type="AlphaFoldDB" id="A0A640NXB8"/>
<sequence length="45" mass="5140">MMSCLILRIFILIKEGVISMAQDIISTIGDLVKWIIDTVNKFTKK</sequence>
<evidence type="ECO:0000313" key="17">
    <source>
        <dbReference type="EMBL" id="BBK68064.1"/>
    </source>
</evidence>
<keyword evidence="8" id="KW-0800">Toxin</keyword>
<evidence type="ECO:0000256" key="5">
    <source>
        <dbReference type="ARBA" id="ARBA00016530"/>
    </source>
</evidence>
<evidence type="ECO:0000256" key="7">
    <source>
        <dbReference type="ARBA" id="ARBA00022525"/>
    </source>
</evidence>
<evidence type="ECO:0000256" key="2">
    <source>
        <dbReference type="ARBA" id="ARBA00004165"/>
    </source>
</evidence>
<dbReference type="GO" id="GO:0020002">
    <property type="term" value="C:host cell plasma membrane"/>
    <property type="evidence" value="ECO:0007669"/>
    <property type="project" value="UniProtKB-SubCell"/>
</dbReference>
<evidence type="ECO:0000256" key="12">
    <source>
        <dbReference type="ARBA" id="ARBA00022870"/>
    </source>
</evidence>
<keyword evidence="10" id="KW-0354">Hemolysis</keyword>
<keyword evidence="11" id="KW-0204">Cytolysis</keyword>
<proteinExistence type="inferred from homology"/>
<dbReference type="Pfam" id="PF05372">
    <property type="entry name" value="Delta_lysin"/>
    <property type="match status" value="1"/>
</dbReference>
<evidence type="ECO:0000256" key="8">
    <source>
        <dbReference type="ARBA" id="ARBA00022656"/>
    </source>
</evidence>
<dbReference type="GO" id="GO:0019836">
    <property type="term" value="P:symbiont-mediated hemolysis of host erythrocyte"/>
    <property type="evidence" value="ECO:0007669"/>
    <property type="project" value="InterPro"/>
</dbReference>
<dbReference type="EMBL" id="AP019713">
    <property type="protein sequence ID" value="BBK68064.1"/>
    <property type="molecule type" value="Genomic_DNA"/>
</dbReference>
<evidence type="ECO:0000256" key="9">
    <source>
        <dbReference type="ARBA" id="ARBA00022692"/>
    </source>
</evidence>
<comment type="subcellular location">
    <subcellularLocation>
        <location evidence="2">Host cell membrane</location>
    </subcellularLocation>
    <subcellularLocation>
        <location evidence="3">Secreted</location>
    </subcellularLocation>
</comment>
<keyword evidence="9" id="KW-0812">Transmembrane</keyword>
<evidence type="ECO:0000256" key="11">
    <source>
        <dbReference type="ARBA" id="ARBA00022852"/>
    </source>
</evidence>
<accession>A0A640NXB8</accession>
<keyword evidence="14" id="KW-0843">Virulence</keyword>
<evidence type="ECO:0000256" key="13">
    <source>
        <dbReference type="ARBA" id="ARBA00023020"/>
    </source>
</evidence>
<gene>
    <name evidence="17" type="ORF">TMSFP482_19200</name>
</gene>
<evidence type="ECO:0000256" key="10">
    <source>
        <dbReference type="ARBA" id="ARBA00022735"/>
    </source>
</evidence>
<comment type="function">
    <text evidence="1">Lyses erythrocytes and many other mammalian cells.</text>
</comment>
<evidence type="ECO:0000256" key="14">
    <source>
        <dbReference type="ARBA" id="ARBA00023026"/>
    </source>
</evidence>